<dbReference type="SUPFAM" id="SSF52058">
    <property type="entry name" value="L domain-like"/>
    <property type="match status" value="3"/>
</dbReference>
<dbReference type="Gene3D" id="1.10.10.10">
    <property type="entry name" value="Winged helix-like DNA-binding domain superfamily/Winged helix DNA-binding domain"/>
    <property type="match status" value="1"/>
</dbReference>
<feature type="domain" description="R13L1/DRL21-like LRR repeat region" evidence="9">
    <location>
        <begin position="1319"/>
        <end position="1383"/>
    </location>
</feature>
<evidence type="ECO:0000256" key="5">
    <source>
        <dbReference type="ARBA" id="ARBA00022840"/>
    </source>
</evidence>
<dbReference type="Proteomes" id="UP000006882">
    <property type="component" value="Chromosome G1"/>
</dbReference>
<dbReference type="Gene3D" id="1.20.5.4130">
    <property type="match status" value="1"/>
</dbReference>
<feature type="domain" description="Disease resistance protein winged helix" evidence="8">
    <location>
        <begin position="438"/>
        <end position="508"/>
    </location>
</feature>
<dbReference type="InterPro" id="IPR032675">
    <property type="entry name" value="LRR_dom_sf"/>
</dbReference>
<feature type="domain" description="R13L1/DRL21-like LRR repeat region" evidence="9">
    <location>
        <begin position="1014"/>
        <end position="1079"/>
    </location>
</feature>
<evidence type="ECO:0000259" key="7">
    <source>
        <dbReference type="Pfam" id="PF18052"/>
    </source>
</evidence>
<keyword evidence="4" id="KW-0611">Plant defense</keyword>
<dbReference type="Pfam" id="PF00931">
    <property type="entry name" value="NB-ARC"/>
    <property type="match status" value="1"/>
</dbReference>
<evidence type="ECO:0000259" key="6">
    <source>
        <dbReference type="Pfam" id="PF00931"/>
    </source>
</evidence>
<dbReference type="GO" id="GO:0006952">
    <property type="term" value="P:defense response"/>
    <property type="evidence" value="ECO:0007669"/>
    <property type="project" value="UniProtKB-KW"/>
</dbReference>
<dbReference type="InterPro" id="IPR002182">
    <property type="entry name" value="NB-ARC"/>
</dbReference>
<dbReference type="Gene3D" id="3.40.50.300">
    <property type="entry name" value="P-loop containing nucleotide triphosphate hydrolases"/>
    <property type="match status" value="1"/>
</dbReference>
<dbReference type="EMBL" id="CM007651">
    <property type="protein sequence ID" value="ONI28831.1"/>
    <property type="molecule type" value="Genomic_DNA"/>
</dbReference>
<evidence type="ECO:0000256" key="3">
    <source>
        <dbReference type="ARBA" id="ARBA00022741"/>
    </source>
</evidence>
<dbReference type="FunFam" id="1.10.10.10:FF:000322">
    <property type="entry name" value="Probable disease resistance protein At1g63360"/>
    <property type="match status" value="1"/>
</dbReference>
<evidence type="ECO:0000256" key="2">
    <source>
        <dbReference type="ARBA" id="ARBA00022737"/>
    </source>
</evidence>
<sequence length="1432" mass="161626">MAEAVLTLAEGILTKVISLAAQEISLAWGFRAELERLRKTLSTVEGYLGDVVHQPQGRGKSIEDWVTNLKGVAQDADDVLDEINYELLRRKVELQNHMKKKVLNFFSLSSPVAFSFKMAHKIQKINASLADLKSEASVIGLVSRKVDAASQGIRGSIQTDSLPEKDGMIVGREKALSSIVTTLTNSNNNQENLYVTAIVGMAGLGKTTLAKSVYNEQSIDRYFDKKIWVCVSDPFNINVILICMLESLNPTKATVRENVDALLKYLQEELKEKRYLLVLDDVWNEDPRKWNNLMSYLAKLNSVRGSNIIVTTRSAKVASISEKLLPRHNLANLSTDECWSILKDRAFVDSRVPMDPDLEKIGKEIAENCAGVPLMAKVLGGILFSKKSIAEWSSIKDSRIWDLPEEDDRIIPVLKLSYDHLKSPSLKQCFTYCSVLRKYVEIERDNLIQLWMAQGLLHPSPDKSKEMEDIGNEYFDILLQSSLFQDARTDEYGIISKCKMHDLVHDLAELVSKSETSTQDKYGHTLEVRHVALVSTSILESIRERFKALRVLNLFKANIEELPISIGKLKHLRYLDISETRFKILPNSIGKLYNLQTLRATNCALEEFPKEVENLINLRHIYWDERTKFPLGILGKLSCLRTLPPFYVDTEMGREIEELAGLNQLKGQLIIYNMEHVRDRDEAGKAKLEEKKNLRHLIFVWTKDRPTTNNNEEDALEGLQPHPKLESLMIKYFMGAKFPSWMTSRSLWLDNLKKIVLCGCNKCEEVPTLGHLPHLTVVWIDGMNNLKCVGADFYGYNNVYHVATSGTRKRALFPVLKELCIRNCNELIEWMEAPKEVMAFPCLEELEINNCPKLRKAPSHFPFLKKLKIKGILLKNGNNLISIEIRDCNKLTCIALDVFSCCASLGKLDVRNCRQLRHLPDGLDTLPLLERLTIKECPSLELIPIRHSGIASLRELKIEHCEGLSGLLSVLEYCTSLQVMSIENCKNLTSIQLRTLASLCKLRIGCCPGLSGRLSGLEYCASLQELWIWDCSNLTSIGITYDMSLTCLQEMTIVSCDELSSLPALQQCPSLRKLHITNCPKVTSISSISLHDNDHDFKCAAVAAALSISHENLLQSTILSSLEHLSICDCPSLQSVPDLHSFTSLRALVVIGCGRLQRLVSGLDLQSIPDLQNFTSLRRLSIRDCKRLERLVCSGLQMPVSLGELCVVNCISLQSIPDLHIFPSLRRLTIENCETLERLVSSGLQMPVSLVELKIREAPNLETLPSLDNFTSLSTLKKLELGGFWDGLDSFPGFHVGTGSSQLETLILTGWPKLKSLPEQIQYFTSLTYLWIECFDGMEAFPEWLGNLTSLTRLEIWNFKNLMYLPSVNTMQRLTKLQTLQISGCPLLKQRCTKDSGPEWTKISHIPDIKDFGVATVYSISQKSFLKHFSKE</sequence>
<dbReference type="InterPro" id="IPR027417">
    <property type="entry name" value="P-loop_NTPase"/>
</dbReference>
<dbReference type="Gene3D" id="1.10.8.430">
    <property type="entry name" value="Helical domain of apoptotic protease-activating factors"/>
    <property type="match status" value="1"/>
</dbReference>
<evidence type="ECO:0000259" key="8">
    <source>
        <dbReference type="Pfam" id="PF23559"/>
    </source>
</evidence>
<keyword evidence="2" id="KW-0677">Repeat</keyword>
<name>A0A251QYC5_PRUPE</name>
<proteinExistence type="predicted"/>
<reference evidence="10 11" key="1">
    <citation type="journal article" date="2013" name="Nat. Genet.">
        <title>The high-quality draft genome of peach (Prunus persica) identifies unique patterns of genetic diversity, domestication and genome evolution.</title>
        <authorList>
            <consortium name="International Peach Genome Initiative"/>
            <person name="Verde I."/>
            <person name="Abbott A.G."/>
            <person name="Scalabrin S."/>
            <person name="Jung S."/>
            <person name="Shu S."/>
            <person name="Marroni F."/>
            <person name="Zhebentyayeva T."/>
            <person name="Dettori M.T."/>
            <person name="Grimwood J."/>
            <person name="Cattonaro F."/>
            <person name="Zuccolo A."/>
            <person name="Rossini L."/>
            <person name="Jenkins J."/>
            <person name="Vendramin E."/>
            <person name="Meisel L.A."/>
            <person name="Decroocq V."/>
            <person name="Sosinski B."/>
            <person name="Prochnik S."/>
            <person name="Mitros T."/>
            <person name="Policriti A."/>
            <person name="Cipriani G."/>
            <person name="Dondini L."/>
            <person name="Ficklin S."/>
            <person name="Goodstein D.M."/>
            <person name="Xuan P."/>
            <person name="Del Fabbro C."/>
            <person name="Aramini V."/>
            <person name="Copetti D."/>
            <person name="Gonzalez S."/>
            <person name="Horner D.S."/>
            <person name="Falchi R."/>
            <person name="Lucas S."/>
            <person name="Mica E."/>
            <person name="Maldonado J."/>
            <person name="Lazzari B."/>
            <person name="Bielenberg D."/>
            <person name="Pirona R."/>
            <person name="Miculan M."/>
            <person name="Barakat A."/>
            <person name="Testolin R."/>
            <person name="Stella A."/>
            <person name="Tartarini S."/>
            <person name="Tonutti P."/>
            <person name="Arus P."/>
            <person name="Orellana A."/>
            <person name="Wells C."/>
            <person name="Main D."/>
            <person name="Vizzotto G."/>
            <person name="Silva H."/>
            <person name="Salamini F."/>
            <person name="Schmutz J."/>
            <person name="Morgante M."/>
            <person name="Rokhsar D.S."/>
        </authorList>
    </citation>
    <scope>NUCLEOTIDE SEQUENCE [LARGE SCALE GENOMIC DNA]</scope>
    <source>
        <strain evidence="11">cv. Nemared</strain>
    </source>
</reference>
<feature type="domain" description="R13L1/DRL21-like LRR repeat region" evidence="9">
    <location>
        <begin position="656"/>
        <end position="783"/>
    </location>
</feature>
<dbReference type="SUPFAM" id="SSF52540">
    <property type="entry name" value="P-loop containing nucleoside triphosphate hydrolases"/>
    <property type="match status" value="1"/>
</dbReference>
<gene>
    <name evidence="10" type="ORF">PRUPE_1G163800</name>
</gene>
<evidence type="ECO:0000313" key="10">
    <source>
        <dbReference type="EMBL" id="ONI28831.1"/>
    </source>
</evidence>
<evidence type="ECO:0008006" key="12">
    <source>
        <dbReference type="Google" id="ProtNLM"/>
    </source>
</evidence>
<dbReference type="Gramene" id="ONI28831">
    <property type="protein sequence ID" value="ONI28831"/>
    <property type="gene ID" value="PRUPE_1G163800"/>
</dbReference>
<dbReference type="PRINTS" id="PR00364">
    <property type="entry name" value="DISEASERSIST"/>
</dbReference>
<dbReference type="InterPro" id="IPR036388">
    <property type="entry name" value="WH-like_DNA-bd_sf"/>
</dbReference>
<dbReference type="SMART" id="SM00367">
    <property type="entry name" value="LRR_CC"/>
    <property type="match status" value="6"/>
</dbReference>
<dbReference type="eggNOG" id="KOG4658">
    <property type="taxonomic scope" value="Eukaryota"/>
</dbReference>
<dbReference type="GO" id="GO:0051707">
    <property type="term" value="P:response to other organism"/>
    <property type="evidence" value="ECO:0007669"/>
    <property type="project" value="UniProtKB-ARBA"/>
</dbReference>
<dbReference type="PANTHER" id="PTHR36766:SF70">
    <property type="entry name" value="DISEASE RESISTANCE PROTEIN RGA4"/>
    <property type="match status" value="1"/>
</dbReference>
<accession>A0A251QYC5</accession>
<dbReference type="InterPro" id="IPR041118">
    <property type="entry name" value="Rx_N"/>
</dbReference>
<protein>
    <recommendedName>
        <fullName evidence="12">Disease resistance protein RGA3</fullName>
    </recommendedName>
</protein>
<feature type="domain" description="Disease resistance N-terminal" evidence="7">
    <location>
        <begin position="12"/>
        <end position="97"/>
    </location>
</feature>
<dbReference type="GO" id="GO:0043531">
    <property type="term" value="F:ADP binding"/>
    <property type="evidence" value="ECO:0007669"/>
    <property type="project" value="InterPro"/>
</dbReference>
<dbReference type="InterPro" id="IPR042197">
    <property type="entry name" value="Apaf_helical"/>
</dbReference>
<dbReference type="Gene3D" id="3.80.10.10">
    <property type="entry name" value="Ribonuclease Inhibitor"/>
    <property type="match status" value="6"/>
</dbReference>
<keyword evidence="11" id="KW-1185">Reference proteome</keyword>
<dbReference type="Pfam" id="PF25019">
    <property type="entry name" value="LRR_R13L1-DRL21"/>
    <property type="match status" value="3"/>
</dbReference>
<dbReference type="InterPro" id="IPR058922">
    <property type="entry name" value="WHD_DRP"/>
</dbReference>
<dbReference type="FunFam" id="3.40.50.300:FF:001091">
    <property type="entry name" value="Probable disease resistance protein At1g61300"/>
    <property type="match status" value="1"/>
</dbReference>
<dbReference type="GO" id="GO:0005524">
    <property type="term" value="F:ATP binding"/>
    <property type="evidence" value="ECO:0007669"/>
    <property type="project" value="UniProtKB-KW"/>
</dbReference>
<evidence type="ECO:0000256" key="4">
    <source>
        <dbReference type="ARBA" id="ARBA00022821"/>
    </source>
</evidence>
<dbReference type="InterPro" id="IPR006553">
    <property type="entry name" value="Leu-rich_rpt_Cys-con_subtyp"/>
</dbReference>
<dbReference type="InterPro" id="IPR056789">
    <property type="entry name" value="LRR_R13L1-DRL21"/>
</dbReference>
<keyword evidence="5" id="KW-0067">ATP-binding</keyword>
<feature type="domain" description="NB-ARC" evidence="6">
    <location>
        <begin position="173"/>
        <end position="347"/>
    </location>
</feature>
<dbReference type="PANTHER" id="PTHR36766">
    <property type="entry name" value="PLANT BROAD-SPECTRUM MILDEW RESISTANCE PROTEIN RPW8"/>
    <property type="match status" value="1"/>
</dbReference>
<dbReference type="Pfam" id="PF18052">
    <property type="entry name" value="Rx_N"/>
    <property type="match status" value="1"/>
</dbReference>
<keyword evidence="3" id="KW-0547">Nucleotide-binding</keyword>
<dbReference type="Pfam" id="PF23559">
    <property type="entry name" value="WHD_DRP"/>
    <property type="match status" value="1"/>
</dbReference>
<keyword evidence="1" id="KW-0433">Leucine-rich repeat</keyword>
<organism evidence="10 11">
    <name type="scientific">Prunus persica</name>
    <name type="common">Peach</name>
    <name type="synonym">Amygdalus persica</name>
    <dbReference type="NCBI Taxonomy" id="3760"/>
    <lineage>
        <taxon>Eukaryota</taxon>
        <taxon>Viridiplantae</taxon>
        <taxon>Streptophyta</taxon>
        <taxon>Embryophyta</taxon>
        <taxon>Tracheophyta</taxon>
        <taxon>Spermatophyta</taxon>
        <taxon>Magnoliopsida</taxon>
        <taxon>eudicotyledons</taxon>
        <taxon>Gunneridae</taxon>
        <taxon>Pentapetalae</taxon>
        <taxon>rosids</taxon>
        <taxon>fabids</taxon>
        <taxon>Rosales</taxon>
        <taxon>Rosaceae</taxon>
        <taxon>Amygdaloideae</taxon>
        <taxon>Amygdaleae</taxon>
        <taxon>Prunus</taxon>
    </lineage>
</organism>
<evidence type="ECO:0000259" key="9">
    <source>
        <dbReference type="Pfam" id="PF25019"/>
    </source>
</evidence>
<evidence type="ECO:0000256" key="1">
    <source>
        <dbReference type="ARBA" id="ARBA00022614"/>
    </source>
</evidence>
<evidence type="ECO:0000313" key="11">
    <source>
        <dbReference type="Proteomes" id="UP000006882"/>
    </source>
</evidence>